<dbReference type="OMA" id="EMACSTC"/>
<name>F6YU56_CIOIN</name>
<dbReference type="SUPFAM" id="SSF50978">
    <property type="entry name" value="WD40 repeat-like"/>
    <property type="match status" value="1"/>
</dbReference>
<evidence type="ECO:0000259" key="6">
    <source>
        <dbReference type="Pfam" id="PF23341"/>
    </source>
</evidence>
<dbReference type="InterPro" id="IPR036322">
    <property type="entry name" value="WD40_repeat_dom_sf"/>
</dbReference>
<dbReference type="AlphaFoldDB" id="F6YU56"/>
<evidence type="ECO:0000313" key="8">
    <source>
        <dbReference type="Proteomes" id="UP000008144"/>
    </source>
</evidence>
<dbReference type="STRING" id="7719.ENSCINP00000026122"/>
<keyword evidence="5" id="KW-0472">Membrane</keyword>
<evidence type="ECO:0000313" key="7">
    <source>
        <dbReference type="Ensembl" id="ENSCINP00000026122.2"/>
    </source>
</evidence>
<dbReference type="Ensembl" id="ENSCINT00000026368.2">
    <property type="protein sequence ID" value="ENSCINP00000026122.2"/>
    <property type="gene ID" value="ENSCING00000003974.3"/>
</dbReference>
<dbReference type="PANTHER" id="PTHR23323:SF24">
    <property type="entry name" value="VACUOLAR PROTEIN SORTING-ASSOCIATED PROTEIN 11 HOMOLOG"/>
    <property type="match status" value="1"/>
</dbReference>
<dbReference type="HOGENOM" id="CLU_854028_0_0_1"/>
<proteinExistence type="predicted"/>
<keyword evidence="2" id="KW-0479">Metal-binding</keyword>
<reference evidence="8" key="1">
    <citation type="journal article" date="2002" name="Science">
        <title>The draft genome of Ciona intestinalis: insights into chordate and vertebrate origins.</title>
        <authorList>
            <person name="Dehal P."/>
            <person name="Satou Y."/>
            <person name="Campbell R.K."/>
            <person name="Chapman J."/>
            <person name="Degnan B."/>
            <person name="De Tomaso A."/>
            <person name="Davidson B."/>
            <person name="Di Gregorio A."/>
            <person name="Gelpke M."/>
            <person name="Goodstein D.M."/>
            <person name="Harafuji N."/>
            <person name="Hastings K.E."/>
            <person name="Ho I."/>
            <person name="Hotta K."/>
            <person name="Huang W."/>
            <person name="Kawashima T."/>
            <person name="Lemaire P."/>
            <person name="Martinez D."/>
            <person name="Meinertzhagen I.A."/>
            <person name="Necula S."/>
            <person name="Nonaka M."/>
            <person name="Putnam N."/>
            <person name="Rash S."/>
            <person name="Saiga H."/>
            <person name="Satake M."/>
            <person name="Terry A."/>
            <person name="Yamada L."/>
            <person name="Wang H.G."/>
            <person name="Awazu S."/>
            <person name="Azumi K."/>
            <person name="Boore J."/>
            <person name="Branno M."/>
            <person name="Chin-Bow S."/>
            <person name="DeSantis R."/>
            <person name="Doyle S."/>
            <person name="Francino P."/>
            <person name="Keys D.N."/>
            <person name="Haga S."/>
            <person name="Hayashi H."/>
            <person name="Hino K."/>
            <person name="Imai K.S."/>
            <person name="Inaba K."/>
            <person name="Kano S."/>
            <person name="Kobayashi K."/>
            <person name="Kobayashi M."/>
            <person name="Lee B.I."/>
            <person name="Makabe K.W."/>
            <person name="Manohar C."/>
            <person name="Matassi G."/>
            <person name="Medina M."/>
            <person name="Mochizuki Y."/>
            <person name="Mount S."/>
            <person name="Morishita T."/>
            <person name="Miura S."/>
            <person name="Nakayama A."/>
            <person name="Nishizaka S."/>
            <person name="Nomoto H."/>
            <person name="Ohta F."/>
            <person name="Oishi K."/>
            <person name="Rigoutsos I."/>
            <person name="Sano M."/>
            <person name="Sasaki A."/>
            <person name="Sasakura Y."/>
            <person name="Shoguchi E."/>
            <person name="Shin-i T."/>
            <person name="Spagnuolo A."/>
            <person name="Stainier D."/>
            <person name="Suzuki M.M."/>
            <person name="Tassy O."/>
            <person name="Takatori N."/>
            <person name="Tokuoka M."/>
            <person name="Yagi K."/>
            <person name="Yoshizaki F."/>
            <person name="Wada S."/>
            <person name="Zhang C."/>
            <person name="Hyatt P.D."/>
            <person name="Larimer F."/>
            <person name="Detter C."/>
            <person name="Doggett N."/>
            <person name="Glavina T."/>
            <person name="Hawkins T."/>
            <person name="Richardson P."/>
            <person name="Lucas S."/>
            <person name="Kohara Y."/>
            <person name="Levine M."/>
            <person name="Satoh N."/>
            <person name="Rokhsar D.S."/>
        </authorList>
    </citation>
    <scope>NUCLEOTIDE SEQUENCE [LARGE SCALE GENOMIC DNA]</scope>
</reference>
<protein>
    <recommendedName>
        <fullName evidence="6">PEP5/VPS11 N-terminal domain-containing protein</fullName>
    </recommendedName>
</protein>
<reference evidence="7" key="4">
    <citation type="submission" date="2025-09" db="UniProtKB">
        <authorList>
            <consortium name="Ensembl"/>
        </authorList>
    </citation>
    <scope>IDENTIFICATION</scope>
</reference>
<sequence>MAFTQWRRFTFFNKQAVPTNVAGRSWDTVRDAEMACSTCGRGVLIFGDSNGFVHMVNHNFQVSTFKAFAITVLHLFQLKQHNMLAAVGIDEDGVNPVIKVWNMDKKDKFGNPFCCRIQRTIPASNTPSMVTSFCVHENQSFMAVGFAIGSIALYKGDIAKDRTLNRTVHLMNENEGQITGLSFQGTGKACHLFATTENLVVSFNLQEKLPKKNVLDRRGCSLFCSTMSDMVMDNHFIVTASDAVYAYQADSRGPCFAFDGEKLMAKWFNGYLVLVYKDKAKNSIPSSSSMKIPDKNIVTIYDASQKLIAYSSPLPGVQEVLYEWGSLFALVADNNLICLQEIDIQQKLEVV</sequence>
<dbReference type="FunFam" id="2.130.10.10:FF:002641">
    <property type="entry name" value="Uncharacterized protein"/>
    <property type="match status" value="1"/>
</dbReference>
<dbReference type="InterPro" id="IPR015943">
    <property type="entry name" value="WD40/YVTN_repeat-like_dom_sf"/>
</dbReference>
<reference evidence="7" key="3">
    <citation type="submission" date="2025-08" db="UniProtKB">
        <authorList>
            <consortium name="Ensembl"/>
        </authorList>
    </citation>
    <scope>IDENTIFICATION</scope>
</reference>
<keyword evidence="8" id="KW-1185">Reference proteome</keyword>
<dbReference type="GeneTree" id="ENSGT00940000153635"/>
<accession>F6YU56</accession>
<dbReference type="Pfam" id="PF23341">
    <property type="entry name" value="PEP5_VPS11_N"/>
    <property type="match status" value="1"/>
</dbReference>
<comment type="subcellular location">
    <subcellularLocation>
        <location evidence="1">Late endosome membrane</location>
        <topology evidence="1">Peripheral membrane protein</topology>
        <orientation evidence="1">Cytoplasmic side</orientation>
    </subcellularLocation>
</comment>
<evidence type="ECO:0000256" key="2">
    <source>
        <dbReference type="ARBA" id="ARBA00022723"/>
    </source>
</evidence>
<dbReference type="InParanoid" id="F6YU56"/>
<dbReference type="PANTHER" id="PTHR23323">
    <property type="entry name" value="VACUOLAR PROTEIN SORTING-ASSOCIATED PROTEIN"/>
    <property type="match status" value="1"/>
</dbReference>
<keyword evidence="4" id="KW-0862">Zinc</keyword>
<evidence type="ECO:0000256" key="3">
    <source>
        <dbReference type="ARBA" id="ARBA00022771"/>
    </source>
</evidence>
<dbReference type="InterPro" id="IPR057307">
    <property type="entry name" value="PEP5_VPS11_N"/>
</dbReference>
<dbReference type="GO" id="GO:0031902">
    <property type="term" value="C:late endosome membrane"/>
    <property type="evidence" value="ECO:0007669"/>
    <property type="project" value="UniProtKB-SubCell"/>
</dbReference>
<evidence type="ECO:0000256" key="5">
    <source>
        <dbReference type="ARBA" id="ARBA00023136"/>
    </source>
</evidence>
<dbReference type="Gene3D" id="2.130.10.10">
    <property type="entry name" value="YVTN repeat-like/Quinoprotein amine dehydrogenase"/>
    <property type="match status" value="1"/>
</dbReference>
<reference evidence="7" key="2">
    <citation type="journal article" date="2008" name="Genome Biol.">
        <title>Improved genome assembly and evidence-based global gene model set for the chordate Ciona intestinalis: new insight into intron and operon populations.</title>
        <authorList>
            <person name="Satou Y."/>
            <person name="Mineta K."/>
            <person name="Ogasawara M."/>
            <person name="Sasakura Y."/>
            <person name="Shoguchi E."/>
            <person name="Ueno K."/>
            <person name="Yamada L."/>
            <person name="Matsumoto J."/>
            <person name="Wasserscheid J."/>
            <person name="Dewar K."/>
            <person name="Wiley G.B."/>
            <person name="Macmil S.L."/>
            <person name="Roe B.A."/>
            <person name="Zeller R.W."/>
            <person name="Hastings K.E."/>
            <person name="Lemaire P."/>
            <person name="Lindquist E."/>
            <person name="Endo T."/>
            <person name="Hotta K."/>
            <person name="Inaba K."/>
        </authorList>
    </citation>
    <scope>NUCLEOTIDE SEQUENCE [LARGE SCALE GENOMIC DNA]</scope>
    <source>
        <strain evidence="7">wild type</strain>
    </source>
</reference>
<evidence type="ECO:0000256" key="4">
    <source>
        <dbReference type="ARBA" id="ARBA00022833"/>
    </source>
</evidence>
<dbReference type="Proteomes" id="UP000008144">
    <property type="component" value="Chromosome 14"/>
</dbReference>
<organism evidence="7 8">
    <name type="scientific">Ciona intestinalis</name>
    <name type="common">Transparent sea squirt</name>
    <name type="synonym">Ascidia intestinalis</name>
    <dbReference type="NCBI Taxonomy" id="7719"/>
    <lineage>
        <taxon>Eukaryota</taxon>
        <taxon>Metazoa</taxon>
        <taxon>Chordata</taxon>
        <taxon>Tunicata</taxon>
        <taxon>Ascidiacea</taxon>
        <taxon>Phlebobranchia</taxon>
        <taxon>Cionidae</taxon>
        <taxon>Ciona</taxon>
    </lineage>
</organism>
<dbReference type="GO" id="GO:0008270">
    <property type="term" value="F:zinc ion binding"/>
    <property type="evidence" value="ECO:0007669"/>
    <property type="project" value="UniProtKB-KW"/>
</dbReference>
<feature type="domain" description="PEP5/VPS11 N-terminal" evidence="6">
    <location>
        <begin position="6"/>
        <end position="341"/>
    </location>
</feature>
<evidence type="ECO:0000256" key="1">
    <source>
        <dbReference type="ARBA" id="ARBA00004492"/>
    </source>
</evidence>
<keyword evidence="3" id="KW-0863">Zinc-finger</keyword>
<dbReference type="EMBL" id="EAAA01001275">
    <property type="status" value="NOT_ANNOTATED_CDS"/>
    <property type="molecule type" value="Genomic_DNA"/>
</dbReference>